<feature type="transmembrane region" description="Helical" evidence="1">
    <location>
        <begin position="7"/>
        <end position="29"/>
    </location>
</feature>
<sequence length="249" mass="27662">MTRGHAFAAHLAASALVMLMLFAIIRWIWYPAPYFTVSGGWPLLQILAGVDVVLGPILTWIVFKPGKPGLRFDMSVIVGLQLAALAYGATLVYQQRPLFTVFAVDRFTAISAADVDPELIQYPELKRALGIGPTVALARLPEEQETREQFMFEVLDGAKDLEYRSDFYQPYRPDLDDLKRRTLDIGHLAARDSETERGLKDLLARHGGAAGDYLYFPLVGNNKDIILVLSSANGQPLDWIDGDPWGQAD</sequence>
<accession>A0A6M0K541</accession>
<dbReference type="EMBL" id="JAAIJQ010000115">
    <property type="protein sequence ID" value="NEV64830.1"/>
    <property type="molecule type" value="Genomic_DNA"/>
</dbReference>
<evidence type="ECO:0000313" key="3">
    <source>
        <dbReference type="Proteomes" id="UP000483379"/>
    </source>
</evidence>
<keyword evidence="1" id="KW-0472">Membrane</keyword>
<keyword evidence="1" id="KW-1133">Transmembrane helix</keyword>
<proteinExistence type="predicted"/>
<gene>
    <name evidence="2" type="ORF">G3446_23675</name>
</gene>
<dbReference type="AlphaFoldDB" id="A0A6M0K541"/>
<protein>
    <recommendedName>
        <fullName evidence="4">Pilus assembly protein</fullName>
    </recommendedName>
</protein>
<evidence type="ECO:0000313" key="2">
    <source>
        <dbReference type="EMBL" id="NEV64830.1"/>
    </source>
</evidence>
<dbReference type="InterPro" id="IPR047814">
    <property type="entry name" value="TfpX/TfpZ-like"/>
</dbReference>
<evidence type="ECO:0008006" key="4">
    <source>
        <dbReference type="Google" id="ProtNLM"/>
    </source>
</evidence>
<keyword evidence="3" id="KW-1185">Reference proteome</keyword>
<organism evidence="2 3">
    <name type="scientific">Thiorhodococcus minor</name>
    <dbReference type="NCBI Taxonomy" id="57489"/>
    <lineage>
        <taxon>Bacteria</taxon>
        <taxon>Pseudomonadati</taxon>
        <taxon>Pseudomonadota</taxon>
        <taxon>Gammaproteobacteria</taxon>
        <taxon>Chromatiales</taxon>
        <taxon>Chromatiaceae</taxon>
        <taxon>Thiorhodococcus</taxon>
    </lineage>
</organism>
<comment type="caution">
    <text evidence="2">The sequence shown here is derived from an EMBL/GenBank/DDBJ whole genome shotgun (WGS) entry which is preliminary data.</text>
</comment>
<dbReference type="NCBIfam" id="NF041437">
    <property type="entry name" value="TfpZ"/>
    <property type="match status" value="1"/>
</dbReference>
<keyword evidence="1" id="KW-0812">Transmembrane</keyword>
<reference evidence="2 3" key="1">
    <citation type="submission" date="2020-02" db="EMBL/GenBank/DDBJ databases">
        <title>Genome sequences of Thiorhodococcus mannitoliphagus and Thiorhodococcus minor, purple sulfur photosynthetic bacteria in the gammaproteobacterial family, Chromatiaceae.</title>
        <authorList>
            <person name="Aviles F.A."/>
            <person name="Meyer T.E."/>
            <person name="Kyndt J.A."/>
        </authorList>
    </citation>
    <scope>NUCLEOTIDE SEQUENCE [LARGE SCALE GENOMIC DNA]</scope>
    <source>
        <strain evidence="2 3">DSM 11518</strain>
    </source>
</reference>
<dbReference type="Proteomes" id="UP000483379">
    <property type="component" value="Unassembled WGS sequence"/>
</dbReference>
<name>A0A6M0K541_9GAMM</name>
<feature type="transmembrane region" description="Helical" evidence="1">
    <location>
        <begin position="41"/>
        <end position="63"/>
    </location>
</feature>
<dbReference type="RefSeq" id="WP_164455967.1">
    <property type="nucleotide sequence ID" value="NZ_JAAIJQ010000115.1"/>
</dbReference>
<evidence type="ECO:0000256" key="1">
    <source>
        <dbReference type="SAM" id="Phobius"/>
    </source>
</evidence>
<feature type="transmembrane region" description="Helical" evidence="1">
    <location>
        <begin position="75"/>
        <end position="93"/>
    </location>
</feature>